<dbReference type="Proteomes" id="UP000682195">
    <property type="component" value="Chromosome 1"/>
</dbReference>
<protein>
    <submittedName>
        <fullName evidence="4">Glycosyltransferase family 2 protein</fullName>
    </submittedName>
</protein>
<dbReference type="CDD" id="cd00761">
    <property type="entry name" value="Glyco_tranf_GTA_type"/>
    <property type="match status" value="1"/>
</dbReference>
<evidence type="ECO:0000256" key="2">
    <source>
        <dbReference type="ARBA" id="ARBA00022679"/>
    </source>
</evidence>
<dbReference type="InterPro" id="IPR001173">
    <property type="entry name" value="Glyco_trans_2-like"/>
</dbReference>
<proteinExistence type="predicted"/>
<evidence type="ECO:0000313" key="5">
    <source>
        <dbReference type="Proteomes" id="UP000682195"/>
    </source>
</evidence>
<dbReference type="Pfam" id="PF00535">
    <property type="entry name" value="Glycos_transf_2"/>
    <property type="match status" value="1"/>
</dbReference>
<dbReference type="PANTHER" id="PTHR22916">
    <property type="entry name" value="GLYCOSYLTRANSFERASE"/>
    <property type="match status" value="1"/>
</dbReference>
<dbReference type="PANTHER" id="PTHR22916:SF51">
    <property type="entry name" value="GLYCOSYLTRANSFERASE EPSH-RELATED"/>
    <property type="match status" value="1"/>
</dbReference>
<keyword evidence="2" id="KW-0808">Transferase</keyword>
<feature type="domain" description="Glycosyltransferase 2-like" evidence="3">
    <location>
        <begin position="4"/>
        <end position="167"/>
    </location>
</feature>
<dbReference type="Gene3D" id="3.90.550.10">
    <property type="entry name" value="Spore Coat Polysaccharide Biosynthesis Protein SpsA, Chain A"/>
    <property type="match status" value="1"/>
</dbReference>
<gene>
    <name evidence="4" type="ORF">J5A58_07015</name>
</gene>
<keyword evidence="5" id="KW-1185">Reference proteome</keyword>
<evidence type="ECO:0000259" key="3">
    <source>
        <dbReference type="Pfam" id="PF00535"/>
    </source>
</evidence>
<dbReference type="InterPro" id="IPR029044">
    <property type="entry name" value="Nucleotide-diphossugar_trans"/>
</dbReference>
<organism evidence="4 5">
    <name type="scientific">Prevotella melaninogenica</name>
    <dbReference type="NCBI Taxonomy" id="28132"/>
    <lineage>
        <taxon>Bacteria</taxon>
        <taxon>Pseudomonadati</taxon>
        <taxon>Bacteroidota</taxon>
        <taxon>Bacteroidia</taxon>
        <taxon>Bacteroidales</taxon>
        <taxon>Prevotellaceae</taxon>
        <taxon>Prevotella</taxon>
    </lineage>
</organism>
<accession>A0ABX7XNN9</accession>
<dbReference type="RefSeq" id="WP_211807353.1">
    <property type="nucleotide sequence ID" value="NZ_CP072361.1"/>
</dbReference>
<evidence type="ECO:0000256" key="1">
    <source>
        <dbReference type="ARBA" id="ARBA00022676"/>
    </source>
</evidence>
<dbReference type="EMBL" id="CP072361">
    <property type="protein sequence ID" value="QUB75268.1"/>
    <property type="molecule type" value="Genomic_DNA"/>
</dbReference>
<keyword evidence="1" id="KW-0328">Glycosyltransferase</keyword>
<reference evidence="4 5" key="1">
    <citation type="submission" date="2021-03" db="EMBL/GenBank/DDBJ databases">
        <title>Human Oral Microbial Genomes.</title>
        <authorList>
            <person name="Johnston C.D."/>
            <person name="Chen T."/>
            <person name="Dewhirst F.E."/>
        </authorList>
    </citation>
    <scope>NUCLEOTIDE SEQUENCE [LARGE SCALE GENOMIC DNA]</scope>
    <source>
        <strain evidence="4 5">F0054</strain>
    </source>
</reference>
<dbReference type="SUPFAM" id="SSF53448">
    <property type="entry name" value="Nucleotide-diphospho-sugar transferases"/>
    <property type="match status" value="1"/>
</dbReference>
<evidence type="ECO:0000313" key="4">
    <source>
        <dbReference type="EMBL" id="QUB75268.1"/>
    </source>
</evidence>
<sequence>MRLSIIIPIYNVEDKLRRCLDSVLAQVDETMEVVLIDDGSTDSSGKIAEEMTVGRANCKLIRQENSGLSAARNAGIEVAMGDYLTFVDSDDFVSKGTYAALLAVLAEHPDYDILEYPALLFYGSTTKQRLLTFSDTTISSIRDYWLDGGHLHTYAWNKLYRRELFTDIRFPSGKVFEDVYTYPFLLQRAKVVATTSVGLYYYCQNDKGITAQAGGKELNDLLEAHLKHLKLWGELTPVYYQALVNIQIDVYEATHAAPILPVLPYKGTLKLFILHLIGLKRLCQLNQFIHKIRKISHL</sequence>
<name>A0ABX7XNN9_9BACT</name>